<dbReference type="GO" id="GO:0006487">
    <property type="term" value="P:protein N-linked glycosylation"/>
    <property type="evidence" value="ECO:0007669"/>
    <property type="project" value="TreeGrafter"/>
</dbReference>
<evidence type="ECO:0000256" key="5">
    <source>
        <dbReference type="ARBA" id="ARBA00022490"/>
    </source>
</evidence>
<dbReference type="Pfam" id="PF13522">
    <property type="entry name" value="GATase_6"/>
    <property type="match status" value="1"/>
</dbReference>
<dbReference type="FunFam" id="3.40.50.10490:FF:000001">
    <property type="entry name" value="Glutamine--fructose-6-phosphate aminotransferase [isomerizing]"/>
    <property type="match status" value="1"/>
</dbReference>
<comment type="subunit">
    <text evidence="10">Homodimer.</text>
</comment>
<dbReference type="GO" id="GO:0006002">
    <property type="term" value="P:fructose 6-phosphate metabolic process"/>
    <property type="evidence" value="ECO:0007669"/>
    <property type="project" value="TreeGrafter"/>
</dbReference>
<dbReference type="FunFam" id="3.40.50.10490:FF:000022">
    <property type="entry name" value="Glutamine--fructose-6-phosphate aminotransferase [isomerizing]"/>
    <property type="match status" value="1"/>
</dbReference>
<keyword evidence="5 10" id="KW-0963">Cytoplasm</keyword>
<dbReference type="AlphaFoldDB" id="A0A837RD26"/>
<dbReference type="EC" id="2.6.1.16" evidence="3 10"/>
<comment type="subcellular location">
    <subcellularLocation>
        <location evidence="2 10">Cytoplasm</location>
    </subcellularLocation>
</comment>
<sequence>MKLVTDILTTQLETIQTVKEELFMCGIVGVTGKDSAVSILLNGLEKLEYRGYDSAGIYVNDQDGHDYLVKEKGRIDDLRKEVSEAVHGSTGIGHTRWATHGEPSVANAHPQVSADGRFYLVHNGVIENFQDLKQTYLSDVTFKSQTDTEVIVQLVDRFVTKENLSTLDAFRKTLSLLGHSSYGFLLMDKEDPDTLYVAKNKSPLLIGVGDGFNVVCSDSLAMLDQTKDFLELQDGEIVVVKPNEIKITNQAGESVERKPFHVDIDAAQADKGTYPFYMLKEIDEQPNVMRKLSQVYLNDAGEPVINDDLMTALKAADRLYIVAAGTSYHAGLVGAKLFESLAGVPTEVHVSSEFAYNQPLLSAHPFFIFLTQSGETADSREVLLNVNEQHFPSLTITNVPNSTLSREATYTLLLHAGPEIAVASTKAYTAQIALEAILAKALGVATNQPAADDFDVKQQLALVANGMQALVDEKDTFEKISKDALLNTPNAFYIGRGLDYAVSLETALKLKEISYVQAEGFASGELKHGTIALIEKDTPVIGIITQKNTAGLTRSNLQEVAARGAKTITIVTDNLAKDGDTVILPAVDERLTALLSVVPGQLLAYYTSLNKGLDVDKPRNLAKSVTVE</sequence>
<dbReference type="FunFam" id="3.60.20.10:FF:000006">
    <property type="entry name" value="Glutamine--fructose-6-phosphate aminotransferase [isomerizing]"/>
    <property type="match status" value="1"/>
</dbReference>
<evidence type="ECO:0000256" key="4">
    <source>
        <dbReference type="ARBA" id="ARBA00016090"/>
    </source>
</evidence>
<proteinExistence type="inferred from homology"/>
<keyword evidence="6 10" id="KW-0032">Aminotransferase</keyword>
<dbReference type="Gene3D" id="3.40.50.10490">
    <property type="entry name" value="Glucose-6-phosphate isomerase like protein, domain 1"/>
    <property type="match status" value="2"/>
</dbReference>
<evidence type="ECO:0000256" key="1">
    <source>
        <dbReference type="ARBA" id="ARBA00001031"/>
    </source>
</evidence>
<comment type="catalytic activity">
    <reaction evidence="1 10">
        <text>D-fructose 6-phosphate + L-glutamine = D-glucosamine 6-phosphate + L-glutamate</text>
        <dbReference type="Rhea" id="RHEA:13237"/>
        <dbReference type="ChEBI" id="CHEBI:29985"/>
        <dbReference type="ChEBI" id="CHEBI:58359"/>
        <dbReference type="ChEBI" id="CHEBI:58725"/>
        <dbReference type="ChEBI" id="CHEBI:61527"/>
        <dbReference type="EC" id="2.6.1.16"/>
    </reaction>
</comment>
<keyword evidence="7 10" id="KW-0808">Transferase</keyword>
<evidence type="ECO:0000256" key="7">
    <source>
        <dbReference type="ARBA" id="ARBA00022679"/>
    </source>
</evidence>
<dbReference type="Pfam" id="PF01380">
    <property type="entry name" value="SIS"/>
    <property type="match status" value="2"/>
</dbReference>
<dbReference type="PROSITE" id="PS51464">
    <property type="entry name" value="SIS"/>
    <property type="match status" value="2"/>
</dbReference>
<dbReference type="EMBL" id="AZCU01000005">
    <property type="protein sequence ID" value="KRK25961.1"/>
    <property type="molecule type" value="Genomic_DNA"/>
</dbReference>
<dbReference type="PANTHER" id="PTHR10937">
    <property type="entry name" value="GLUCOSAMINE--FRUCTOSE-6-PHOSPHATE AMINOTRANSFERASE, ISOMERIZING"/>
    <property type="match status" value="1"/>
</dbReference>
<dbReference type="PROSITE" id="PS51278">
    <property type="entry name" value="GATASE_TYPE_2"/>
    <property type="match status" value="1"/>
</dbReference>
<feature type="active site" description="For Fru-6P isomerization activity" evidence="10">
    <location>
        <position position="623"/>
    </location>
</feature>
<comment type="function">
    <text evidence="10">Catalyzes the first step in hexosamine metabolism, converting fructose-6P into glucosamine-6P using glutamine as a nitrogen source.</text>
</comment>
<dbReference type="GO" id="GO:0005829">
    <property type="term" value="C:cytosol"/>
    <property type="evidence" value="ECO:0007669"/>
    <property type="project" value="TreeGrafter"/>
</dbReference>
<evidence type="ECO:0000259" key="12">
    <source>
        <dbReference type="PROSITE" id="PS51464"/>
    </source>
</evidence>
<feature type="domain" description="Glutamine amidotransferase type-2" evidence="11">
    <location>
        <begin position="25"/>
        <end position="243"/>
    </location>
</feature>
<dbReference type="InterPro" id="IPR005855">
    <property type="entry name" value="GFAT"/>
</dbReference>
<evidence type="ECO:0000256" key="6">
    <source>
        <dbReference type="ARBA" id="ARBA00022576"/>
    </source>
</evidence>
<dbReference type="GO" id="GO:0097367">
    <property type="term" value="F:carbohydrate derivative binding"/>
    <property type="evidence" value="ECO:0007669"/>
    <property type="project" value="InterPro"/>
</dbReference>
<dbReference type="HAMAP" id="MF_00164">
    <property type="entry name" value="GlmS"/>
    <property type="match status" value="1"/>
</dbReference>
<evidence type="ECO:0000256" key="9">
    <source>
        <dbReference type="ARBA" id="ARBA00022962"/>
    </source>
</evidence>
<dbReference type="NCBIfam" id="NF001484">
    <property type="entry name" value="PRK00331.1"/>
    <property type="match status" value="1"/>
</dbReference>
<evidence type="ECO:0000259" key="11">
    <source>
        <dbReference type="PROSITE" id="PS51278"/>
    </source>
</evidence>
<dbReference type="InterPro" id="IPR017932">
    <property type="entry name" value="GATase_2_dom"/>
</dbReference>
<dbReference type="CDD" id="cd00714">
    <property type="entry name" value="GFAT"/>
    <property type="match status" value="1"/>
</dbReference>
<feature type="initiator methionine" description="Removed" evidence="10">
    <location>
        <position position="24"/>
    </location>
</feature>
<dbReference type="NCBIfam" id="TIGR01135">
    <property type="entry name" value="glmS"/>
    <property type="match status" value="1"/>
</dbReference>
<feature type="active site" description="Nucleophile; for GATase activity" evidence="10">
    <location>
        <position position="25"/>
    </location>
</feature>
<evidence type="ECO:0000313" key="14">
    <source>
        <dbReference type="Proteomes" id="UP000051020"/>
    </source>
</evidence>
<gene>
    <name evidence="10" type="primary">glmS</name>
    <name evidence="13" type="ORF">FD24_GL002728</name>
</gene>
<keyword evidence="8" id="KW-0677">Repeat</keyword>
<accession>A0A837RD26</accession>
<dbReference type="SUPFAM" id="SSF53697">
    <property type="entry name" value="SIS domain"/>
    <property type="match status" value="1"/>
</dbReference>
<evidence type="ECO:0000256" key="3">
    <source>
        <dbReference type="ARBA" id="ARBA00012916"/>
    </source>
</evidence>
<dbReference type="SUPFAM" id="SSF56235">
    <property type="entry name" value="N-terminal nucleophile aminohydrolases (Ntn hydrolases)"/>
    <property type="match status" value="1"/>
</dbReference>
<dbReference type="CDD" id="cd05009">
    <property type="entry name" value="SIS_GlmS_GlmD_2"/>
    <property type="match status" value="1"/>
</dbReference>
<evidence type="ECO:0000256" key="10">
    <source>
        <dbReference type="HAMAP-Rule" id="MF_00164"/>
    </source>
</evidence>
<dbReference type="InterPro" id="IPR047084">
    <property type="entry name" value="GFAT_N"/>
</dbReference>
<reference evidence="13 14" key="1">
    <citation type="journal article" date="2015" name="Genome Announc.">
        <title>Expanding the biotechnology potential of lactobacilli through comparative genomics of 213 strains and associated genera.</title>
        <authorList>
            <person name="Sun Z."/>
            <person name="Harris H.M."/>
            <person name="McCann A."/>
            <person name="Guo C."/>
            <person name="Argimon S."/>
            <person name="Zhang W."/>
            <person name="Yang X."/>
            <person name="Jeffery I.B."/>
            <person name="Cooney J.C."/>
            <person name="Kagawa T.F."/>
            <person name="Liu W."/>
            <person name="Song Y."/>
            <person name="Salvetti E."/>
            <person name="Wrobel A."/>
            <person name="Rasinkangas P."/>
            <person name="Parkhill J."/>
            <person name="Rea M.C."/>
            <person name="O'Sullivan O."/>
            <person name="Ritari J."/>
            <person name="Douillard F.P."/>
            <person name="Paul Ross R."/>
            <person name="Yang R."/>
            <person name="Briner A.E."/>
            <person name="Felis G.E."/>
            <person name="de Vos W.M."/>
            <person name="Barrangou R."/>
            <person name="Klaenhammer T.R."/>
            <person name="Caufield P.W."/>
            <person name="Cui Y."/>
            <person name="Zhang H."/>
            <person name="O'Toole P.W."/>
        </authorList>
    </citation>
    <scope>NUCLEOTIDE SEQUENCE [LARGE SCALE GENOMIC DNA]</scope>
    <source>
        <strain evidence="13 14">DSM 20314</strain>
    </source>
</reference>
<dbReference type="GO" id="GO:0006047">
    <property type="term" value="P:UDP-N-acetylglucosamine metabolic process"/>
    <property type="evidence" value="ECO:0007669"/>
    <property type="project" value="TreeGrafter"/>
</dbReference>
<dbReference type="InterPro" id="IPR046348">
    <property type="entry name" value="SIS_dom_sf"/>
</dbReference>
<dbReference type="InterPro" id="IPR001347">
    <property type="entry name" value="SIS_dom"/>
</dbReference>
<dbReference type="PANTHER" id="PTHR10937:SF0">
    <property type="entry name" value="GLUTAMINE--FRUCTOSE-6-PHOSPHATE TRANSAMINASE (ISOMERIZING)"/>
    <property type="match status" value="1"/>
</dbReference>
<name>A0A837RD26_LACPE</name>
<dbReference type="InterPro" id="IPR035466">
    <property type="entry name" value="GlmS/AgaS_SIS"/>
</dbReference>
<dbReference type="CDD" id="cd05008">
    <property type="entry name" value="SIS_GlmS_GlmD_1"/>
    <property type="match status" value="1"/>
</dbReference>
<protein>
    <recommendedName>
        <fullName evidence="4 10">Glutamine--fructose-6-phosphate aminotransferase [isomerizing]</fullName>
        <ecNumber evidence="3 10">2.6.1.16</ecNumber>
    </recommendedName>
    <alternativeName>
        <fullName evidence="10">D-fructose-6-phosphate amidotransferase</fullName>
    </alternativeName>
    <alternativeName>
        <fullName evidence="10">GFAT</fullName>
    </alternativeName>
    <alternativeName>
        <fullName evidence="10">Glucosamine-6-phosphate synthase</fullName>
    </alternativeName>
    <alternativeName>
        <fullName evidence="10">Hexosephosphate aminotransferase</fullName>
    </alternativeName>
    <alternativeName>
        <fullName evidence="10">L-glutamine--D-fructose-6-phosphate amidotransferase</fullName>
    </alternativeName>
</protein>
<dbReference type="Gene3D" id="3.60.20.10">
    <property type="entry name" value="Glutamine Phosphoribosylpyrophosphate, subunit 1, domain 1"/>
    <property type="match status" value="1"/>
</dbReference>
<feature type="domain" description="SIS" evidence="12">
    <location>
        <begin position="309"/>
        <end position="447"/>
    </location>
</feature>
<evidence type="ECO:0000256" key="8">
    <source>
        <dbReference type="ARBA" id="ARBA00022737"/>
    </source>
</evidence>
<dbReference type="Proteomes" id="UP000051020">
    <property type="component" value="Unassembled WGS sequence"/>
</dbReference>
<evidence type="ECO:0000313" key="13">
    <source>
        <dbReference type="EMBL" id="KRK25961.1"/>
    </source>
</evidence>
<organism evidence="13 14">
    <name type="scientific">Lactiplantibacillus pentosus DSM 20314</name>
    <dbReference type="NCBI Taxonomy" id="1423791"/>
    <lineage>
        <taxon>Bacteria</taxon>
        <taxon>Bacillati</taxon>
        <taxon>Bacillota</taxon>
        <taxon>Bacilli</taxon>
        <taxon>Lactobacillales</taxon>
        <taxon>Lactobacillaceae</taxon>
        <taxon>Lactiplantibacillus</taxon>
    </lineage>
</organism>
<keyword evidence="9" id="KW-0315">Glutamine amidotransferase</keyword>
<dbReference type="InterPro" id="IPR029055">
    <property type="entry name" value="Ntn_hydrolases_N"/>
</dbReference>
<evidence type="ECO:0000256" key="2">
    <source>
        <dbReference type="ARBA" id="ARBA00004496"/>
    </source>
</evidence>
<dbReference type="GO" id="GO:0005975">
    <property type="term" value="P:carbohydrate metabolic process"/>
    <property type="evidence" value="ECO:0007669"/>
    <property type="project" value="UniProtKB-UniRule"/>
</dbReference>
<comment type="caution">
    <text evidence="13">The sequence shown here is derived from an EMBL/GenBank/DDBJ whole genome shotgun (WGS) entry which is preliminary data.</text>
</comment>
<dbReference type="InterPro" id="IPR035490">
    <property type="entry name" value="GlmS/FrlB_SIS"/>
</dbReference>
<dbReference type="GO" id="GO:0004360">
    <property type="term" value="F:glutamine-fructose-6-phosphate transaminase (isomerizing) activity"/>
    <property type="evidence" value="ECO:0007669"/>
    <property type="project" value="UniProtKB-UniRule"/>
</dbReference>
<feature type="domain" description="SIS" evidence="12">
    <location>
        <begin position="481"/>
        <end position="618"/>
    </location>
</feature>